<dbReference type="PANTHER" id="PTHR19353:SF19">
    <property type="entry name" value="DELTA(5) FATTY ACID DESATURASE C-RELATED"/>
    <property type="match status" value="1"/>
</dbReference>
<gene>
    <name evidence="4" type="ORF">GA0074694_0231</name>
</gene>
<feature type="transmembrane region" description="Helical" evidence="2">
    <location>
        <begin position="68"/>
        <end position="88"/>
    </location>
</feature>
<feature type="transmembrane region" description="Helical" evidence="2">
    <location>
        <begin position="128"/>
        <end position="149"/>
    </location>
</feature>
<dbReference type="GO" id="GO:0016020">
    <property type="term" value="C:membrane"/>
    <property type="evidence" value="ECO:0007669"/>
    <property type="project" value="TreeGrafter"/>
</dbReference>
<name>A0A1C6R864_9ACTN</name>
<reference evidence="5" key="1">
    <citation type="submission" date="2016-06" db="EMBL/GenBank/DDBJ databases">
        <authorList>
            <person name="Varghese N."/>
        </authorList>
    </citation>
    <scope>NUCLEOTIDE SEQUENCE [LARGE SCALE GENOMIC DNA]</scope>
    <source>
        <strain evidence="5">DSM 46123</strain>
    </source>
</reference>
<feature type="transmembrane region" description="Helical" evidence="2">
    <location>
        <begin position="196"/>
        <end position="219"/>
    </location>
</feature>
<feature type="domain" description="Fatty acid desaturase" evidence="3">
    <location>
        <begin position="94"/>
        <end position="360"/>
    </location>
</feature>
<accession>A0A1C6R864</accession>
<keyword evidence="2" id="KW-0812">Transmembrane</keyword>
<protein>
    <submittedName>
        <fullName evidence="4">Fatty acid desaturase</fullName>
    </submittedName>
</protein>
<evidence type="ECO:0000256" key="1">
    <source>
        <dbReference type="SAM" id="MobiDB-lite"/>
    </source>
</evidence>
<dbReference type="STRING" id="47866.GA0074694_0231"/>
<dbReference type="AlphaFoldDB" id="A0A1C6R864"/>
<keyword evidence="2" id="KW-1133">Transmembrane helix</keyword>
<sequence length="382" mass="41762">MRGFAGFLSVAVARRLDPDRQPAAGPPEETGAHMTVDSVVDPPLRRGSDYARLSRQVSEAGLLARRPGWYVVSGALTVALFLGGWAVFVAVGDSWAQLGVAVLLAVATTQVAFLGHDAGHRQMFRRRGPSEVVGLLAGNLAVGLSYGWWVDKHNRHHANPNHEGEDPDVGAGALVWTHEQAAATRGFGRWLARWQAWLFFPMLLLEGFALHVAAVRAVVGRTPDGRFRTPIRRRAVEGLLLAVHVVGYLALVGTVLSPGRALAFVAVHQGLWGLYMGCSFAPNHKGMAMPSASDDLDFLRRQVLTSRNVRGNRLVDVALGGLNYQIEHHLFPNMPRGNLRRARPIVRAYCAEQGIPYAETGLFDSYRQALAHLHEAGRPVRR</sequence>
<dbReference type="EMBL" id="FMHU01000001">
    <property type="protein sequence ID" value="SCL13255.1"/>
    <property type="molecule type" value="Genomic_DNA"/>
</dbReference>
<proteinExistence type="predicted"/>
<feature type="transmembrane region" description="Helical" evidence="2">
    <location>
        <begin position="94"/>
        <end position="116"/>
    </location>
</feature>
<dbReference type="GO" id="GO:0008610">
    <property type="term" value="P:lipid biosynthetic process"/>
    <property type="evidence" value="ECO:0007669"/>
    <property type="project" value="UniProtKB-ARBA"/>
</dbReference>
<evidence type="ECO:0000256" key="2">
    <source>
        <dbReference type="SAM" id="Phobius"/>
    </source>
</evidence>
<dbReference type="InterPro" id="IPR005804">
    <property type="entry name" value="FA_desaturase_dom"/>
</dbReference>
<dbReference type="PIRSF" id="PIRSF015921">
    <property type="entry name" value="FA_sphinglp_des"/>
    <property type="match status" value="1"/>
</dbReference>
<keyword evidence="5" id="KW-1185">Reference proteome</keyword>
<dbReference type="CDD" id="cd03506">
    <property type="entry name" value="Delta6-FADS-like"/>
    <property type="match status" value="1"/>
</dbReference>
<dbReference type="Pfam" id="PF00487">
    <property type="entry name" value="FA_desaturase"/>
    <property type="match status" value="1"/>
</dbReference>
<dbReference type="GO" id="GO:0016717">
    <property type="term" value="F:oxidoreductase activity, acting on paired donors, with oxidation of a pair of donors resulting in the reduction of molecular oxygen to two molecules of water"/>
    <property type="evidence" value="ECO:0007669"/>
    <property type="project" value="TreeGrafter"/>
</dbReference>
<evidence type="ECO:0000313" key="4">
    <source>
        <dbReference type="EMBL" id="SCL13255.1"/>
    </source>
</evidence>
<dbReference type="PANTHER" id="PTHR19353">
    <property type="entry name" value="FATTY ACID DESATURASE 2"/>
    <property type="match status" value="1"/>
</dbReference>
<keyword evidence="2" id="KW-0472">Membrane</keyword>
<evidence type="ECO:0000259" key="3">
    <source>
        <dbReference type="Pfam" id="PF00487"/>
    </source>
</evidence>
<feature type="transmembrane region" description="Helical" evidence="2">
    <location>
        <begin position="239"/>
        <end position="256"/>
    </location>
</feature>
<dbReference type="InterPro" id="IPR012171">
    <property type="entry name" value="Fatty_acid_desaturase"/>
</dbReference>
<dbReference type="Proteomes" id="UP000198906">
    <property type="component" value="Unassembled WGS sequence"/>
</dbReference>
<evidence type="ECO:0000313" key="5">
    <source>
        <dbReference type="Proteomes" id="UP000198906"/>
    </source>
</evidence>
<feature type="region of interest" description="Disordered" evidence="1">
    <location>
        <begin position="18"/>
        <end position="43"/>
    </location>
</feature>
<organism evidence="4 5">
    <name type="scientific">Micromonospora inyonensis</name>
    <dbReference type="NCBI Taxonomy" id="47866"/>
    <lineage>
        <taxon>Bacteria</taxon>
        <taxon>Bacillati</taxon>
        <taxon>Actinomycetota</taxon>
        <taxon>Actinomycetes</taxon>
        <taxon>Micromonosporales</taxon>
        <taxon>Micromonosporaceae</taxon>
        <taxon>Micromonospora</taxon>
    </lineage>
</organism>